<evidence type="ECO:0000313" key="2">
    <source>
        <dbReference type="EMBL" id="CAB3408642.1"/>
    </source>
</evidence>
<keyword evidence="1" id="KW-0472">Membrane</keyword>
<keyword evidence="3" id="KW-1185">Reference proteome</keyword>
<proteinExistence type="predicted"/>
<keyword evidence="1" id="KW-0812">Transmembrane</keyword>
<sequence>MSPEPDSTASTSSFCCCARYFRRRGGGGGGAQNASHSIEIRVNGRSHLKVPTIPTTTTTANAAIAIPIDDVFETARSARHGNVKMMSMPELIRMVRIEEGLELTPRVDALPTPSVDEPRQLNVVQLAQHSPIPARRFRRAVFDDDGDITTRTMSSVGNPRRISECSIAAPALHISHPAISSAVSRRISTTPQFIAAVFAVTYTFFTTVITSISKIFVK</sequence>
<gene>
    <name evidence="2" type="ORF">CBOVIS_LOCUS10397</name>
</gene>
<protein>
    <submittedName>
        <fullName evidence="2">Uncharacterized protein</fullName>
    </submittedName>
</protein>
<dbReference type="EMBL" id="CADEPM010000007">
    <property type="protein sequence ID" value="CAB3408642.1"/>
    <property type="molecule type" value="Genomic_DNA"/>
</dbReference>
<reference evidence="2 3" key="1">
    <citation type="submission" date="2020-04" db="EMBL/GenBank/DDBJ databases">
        <authorList>
            <person name="Laetsch R D."/>
            <person name="Stevens L."/>
            <person name="Kumar S."/>
            <person name="Blaxter L. M."/>
        </authorList>
    </citation>
    <scope>NUCLEOTIDE SEQUENCE [LARGE SCALE GENOMIC DNA]</scope>
</reference>
<accession>A0A8S1F815</accession>
<evidence type="ECO:0000256" key="1">
    <source>
        <dbReference type="SAM" id="Phobius"/>
    </source>
</evidence>
<dbReference type="AlphaFoldDB" id="A0A8S1F815"/>
<name>A0A8S1F815_9PELO</name>
<dbReference type="OrthoDB" id="5856972at2759"/>
<organism evidence="2 3">
    <name type="scientific">Caenorhabditis bovis</name>
    <dbReference type="NCBI Taxonomy" id="2654633"/>
    <lineage>
        <taxon>Eukaryota</taxon>
        <taxon>Metazoa</taxon>
        <taxon>Ecdysozoa</taxon>
        <taxon>Nematoda</taxon>
        <taxon>Chromadorea</taxon>
        <taxon>Rhabditida</taxon>
        <taxon>Rhabditina</taxon>
        <taxon>Rhabditomorpha</taxon>
        <taxon>Rhabditoidea</taxon>
        <taxon>Rhabditidae</taxon>
        <taxon>Peloderinae</taxon>
        <taxon>Caenorhabditis</taxon>
    </lineage>
</organism>
<keyword evidence="1" id="KW-1133">Transmembrane helix</keyword>
<comment type="caution">
    <text evidence="2">The sequence shown here is derived from an EMBL/GenBank/DDBJ whole genome shotgun (WGS) entry which is preliminary data.</text>
</comment>
<feature type="transmembrane region" description="Helical" evidence="1">
    <location>
        <begin position="193"/>
        <end position="217"/>
    </location>
</feature>
<evidence type="ECO:0000313" key="3">
    <source>
        <dbReference type="Proteomes" id="UP000494206"/>
    </source>
</evidence>
<dbReference type="Proteomes" id="UP000494206">
    <property type="component" value="Unassembled WGS sequence"/>
</dbReference>